<evidence type="ECO:0000256" key="5">
    <source>
        <dbReference type="ARBA" id="ARBA00022840"/>
    </source>
</evidence>
<dbReference type="HAMAP" id="MF_00109">
    <property type="entry name" value="Shikimate_kinase"/>
    <property type="match status" value="1"/>
</dbReference>
<dbReference type="PRINTS" id="PR01100">
    <property type="entry name" value="SHIKIMTKNASE"/>
</dbReference>
<comment type="function">
    <text evidence="7">Catalyzes the specific phosphorylation of the 3-hydroxyl group of shikimic acid using ATP as a cosubstrate.</text>
</comment>
<feature type="binding site" evidence="7">
    <location>
        <position position="121"/>
    </location>
    <ligand>
        <name>ATP</name>
        <dbReference type="ChEBI" id="CHEBI:30616"/>
    </ligand>
</feature>
<keyword evidence="2 7" id="KW-0808">Transferase</keyword>
<dbReference type="PANTHER" id="PTHR21087">
    <property type="entry name" value="SHIKIMATE KINASE"/>
    <property type="match status" value="1"/>
</dbReference>
<comment type="similarity">
    <text evidence="7">Belongs to the shikimate kinase family.</text>
</comment>
<dbReference type="UniPathway" id="UPA00053">
    <property type="reaction ID" value="UER00088"/>
</dbReference>
<evidence type="ECO:0000256" key="6">
    <source>
        <dbReference type="ARBA" id="ARBA00023141"/>
    </source>
</evidence>
<dbReference type="PANTHER" id="PTHR21087:SF16">
    <property type="entry name" value="SHIKIMATE KINASE 1, CHLOROPLASTIC"/>
    <property type="match status" value="1"/>
</dbReference>
<evidence type="ECO:0000313" key="9">
    <source>
        <dbReference type="Proteomes" id="UP000003136"/>
    </source>
</evidence>
<reference evidence="8 9" key="1">
    <citation type="submission" date="2008-11" db="EMBL/GenBank/DDBJ databases">
        <title>Draft genome sequence of Bacteroides pectinophilus (ATCC 43243).</title>
        <authorList>
            <person name="Sudarsanam P."/>
            <person name="Ley R."/>
            <person name="Guruge J."/>
            <person name="Turnbaugh P.J."/>
            <person name="Mahowald M."/>
            <person name="Liep D."/>
            <person name="Gordon J."/>
        </authorList>
    </citation>
    <scope>NUCLEOTIDE SEQUENCE [LARGE SCALE GENOMIC DNA]</scope>
    <source>
        <strain evidence="8 9">ATCC 43243</strain>
    </source>
</reference>
<dbReference type="GO" id="GO:0008652">
    <property type="term" value="P:amino acid biosynthetic process"/>
    <property type="evidence" value="ECO:0007669"/>
    <property type="project" value="UniProtKB-KW"/>
</dbReference>
<comment type="catalytic activity">
    <reaction evidence="7">
        <text>shikimate + ATP = 3-phosphoshikimate + ADP + H(+)</text>
        <dbReference type="Rhea" id="RHEA:13121"/>
        <dbReference type="ChEBI" id="CHEBI:15378"/>
        <dbReference type="ChEBI" id="CHEBI:30616"/>
        <dbReference type="ChEBI" id="CHEBI:36208"/>
        <dbReference type="ChEBI" id="CHEBI:145989"/>
        <dbReference type="ChEBI" id="CHEBI:456216"/>
        <dbReference type="EC" id="2.7.1.71"/>
    </reaction>
</comment>
<dbReference type="EMBL" id="ABVQ01000035">
    <property type="protein sequence ID" value="EEC57749.1"/>
    <property type="molecule type" value="Genomic_DNA"/>
</dbReference>
<dbReference type="GO" id="GO:0004765">
    <property type="term" value="F:shikimate kinase activity"/>
    <property type="evidence" value="ECO:0007669"/>
    <property type="project" value="UniProtKB-UniRule"/>
</dbReference>
<feature type="binding site" evidence="7">
    <location>
        <position position="36"/>
    </location>
    <ligand>
        <name>substrate</name>
    </ligand>
</feature>
<keyword evidence="6 7" id="KW-0057">Aromatic amino acid biosynthesis</keyword>
<keyword evidence="3 7" id="KW-0547">Nucleotide-binding</keyword>
<keyword evidence="5 7" id="KW-0067">ATP-binding</keyword>
<dbReference type="InterPro" id="IPR031322">
    <property type="entry name" value="Shikimate/glucono_kinase"/>
</dbReference>
<keyword evidence="9" id="KW-1185">Reference proteome</keyword>
<evidence type="ECO:0000256" key="3">
    <source>
        <dbReference type="ARBA" id="ARBA00022741"/>
    </source>
</evidence>
<dbReference type="STRING" id="483218.BACPEC_00733"/>
<dbReference type="HOGENOM" id="CLU_057607_4_0_9"/>
<reference evidence="8 9" key="2">
    <citation type="submission" date="2008-11" db="EMBL/GenBank/DDBJ databases">
        <authorList>
            <person name="Fulton L."/>
            <person name="Clifton S."/>
            <person name="Fulton B."/>
            <person name="Xu J."/>
            <person name="Minx P."/>
            <person name="Pepin K.H."/>
            <person name="Johnson M."/>
            <person name="Bhonagiri V."/>
            <person name="Nash W.E."/>
            <person name="Mardis E.R."/>
            <person name="Wilson R.K."/>
        </authorList>
    </citation>
    <scope>NUCLEOTIDE SEQUENCE [LARGE SCALE GENOMIC DNA]</scope>
    <source>
        <strain evidence="8 9">ATCC 43243</strain>
    </source>
</reference>
<keyword evidence="7" id="KW-0963">Cytoplasm</keyword>
<comment type="subunit">
    <text evidence="7">Monomer.</text>
</comment>
<dbReference type="Proteomes" id="UP000003136">
    <property type="component" value="Unassembled WGS sequence"/>
</dbReference>
<dbReference type="InterPro" id="IPR027417">
    <property type="entry name" value="P-loop_NTPase"/>
</dbReference>
<comment type="subcellular location">
    <subcellularLocation>
        <location evidence="7">Cytoplasm</location>
    </subcellularLocation>
</comment>
<evidence type="ECO:0000256" key="4">
    <source>
        <dbReference type="ARBA" id="ARBA00022777"/>
    </source>
</evidence>
<organism evidence="8 9">
    <name type="scientific">[Bacteroides] pectinophilus ATCC 43243</name>
    <dbReference type="NCBI Taxonomy" id="483218"/>
    <lineage>
        <taxon>Bacteria</taxon>
        <taxon>Bacillati</taxon>
        <taxon>Bacillota</taxon>
        <taxon>Clostridia</taxon>
        <taxon>Eubacteriales</taxon>
    </lineage>
</organism>
<dbReference type="EC" id="2.7.1.71" evidence="7"/>
<dbReference type="InterPro" id="IPR000623">
    <property type="entry name" value="Shikimate_kinase/TSH1"/>
</dbReference>
<evidence type="ECO:0000256" key="7">
    <source>
        <dbReference type="HAMAP-Rule" id="MF_00109"/>
    </source>
</evidence>
<keyword evidence="7" id="KW-0460">Magnesium</keyword>
<dbReference type="AlphaFoldDB" id="B7APX7"/>
<feature type="binding site" evidence="7">
    <location>
        <position position="60"/>
    </location>
    <ligand>
        <name>substrate</name>
    </ligand>
</feature>
<dbReference type="GO" id="GO:0000287">
    <property type="term" value="F:magnesium ion binding"/>
    <property type="evidence" value="ECO:0007669"/>
    <property type="project" value="UniProtKB-UniRule"/>
</dbReference>
<feature type="binding site" evidence="7">
    <location>
        <position position="140"/>
    </location>
    <ligand>
        <name>substrate</name>
    </ligand>
</feature>
<evidence type="ECO:0000313" key="8">
    <source>
        <dbReference type="EMBL" id="EEC57749.1"/>
    </source>
</evidence>
<feature type="binding site" evidence="7">
    <location>
        <position position="83"/>
    </location>
    <ligand>
        <name>substrate</name>
    </ligand>
</feature>
<feature type="binding site" evidence="7">
    <location>
        <begin position="14"/>
        <end position="19"/>
    </location>
    <ligand>
        <name>ATP</name>
        <dbReference type="ChEBI" id="CHEBI:30616"/>
    </ligand>
</feature>
<dbReference type="Pfam" id="PF01202">
    <property type="entry name" value="SKI"/>
    <property type="match status" value="1"/>
</dbReference>
<dbReference type="eggNOG" id="COG0703">
    <property type="taxonomic scope" value="Bacteria"/>
</dbReference>
<comment type="caution">
    <text evidence="7">Lacks conserved residue(s) required for the propagation of feature annotation.</text>
</comment>
<dbReference type="CDD" id="cd00464">
    <property type="entry name" value="SK"/>
    <property type="match status" value="1"/>
</dbReference>
<gene>
    <name evidence="7" type="primary">aroK</name>
    <name evidence="8" type="ORF">BACPEC_00733</name>
</gene>
<protein>
    <recommendedName>
        <fullName evidence="7">Shikimate kinase</fullName>
        <shortName evidence="7">SK</shortName>
        <ecNumber evidence="7">2.7.1.71</ecNumber>
    </recommendedName>
</protein>
<name>B7APX7_9FIRM</name>
<dbReference type="GO" id="GO:0005524">
    <property type="term" value="F:ATP binding"/>
    <property type="evidence" value="ECO:0007669"/>
    <property type="project" value="UniProtKB-UniRule"/>
</dbReference>
<comment type="cofactor">
    <cofactor evidence="7">
        <name>Mg(2+)</name>
        <dbReference type="ChEBI" id="CHEBI:18420"/>
    </cofactor>
    <text evidence="7">Binds 1 Mg(2+) ion per subunit.</text>
</comment>
<comment type="pathway">
    <text evidence="7">Metabolic intermediate biosynthesis; chorismate biosynthesis; chorismate from D-erythrose 4-phosphate and phosphoenolpyruvate: step 5/7.</text>
</comment>
<dbReference type="GO" id="GO:0009073">
    <property type="term" value="P:aromatic amino acid family biosynthetic process"/>
    <property type="evidence" value="ECO:0007669"/>
    <property type="project" value="UniProtKB-KW"/>
</dbReference>
<keyword evidence="1 7" id="KW-0028">Amino-acid biosynthesis</keyword>
<evidence type="ECO:0000256" key="1">
    <source>
        <dbReference type="ARBA" id="ARBA00022605"/>
    </source>
</evidence>
<dbReference type="SUPFAM" id="SSF52540">
    <property type="entry name" value="P-loop containing nucleoside triphosphate hydrolases"/>
    <property type="match status" value="1"/>
</dbReference>
<dbReference type="GO" id="GO:0009423">
    <property type="term" value="P:chorismate biosynthetic process"/>
    <property type="evidence" value="ECO:0007669"/>
    <property type="project" value="UniProtKB-UniRule"/>
</dbReference>
<dbReference type="GO" id="GO:0005829">
    <property type="term" value="C:cytosol"/>
    <property type="evidence" value="ECO:0007669"/>
    <property type="project" value="TreeGrafter"/>
</dbReference>
<sequence>MNNKGNIVLIGFMGAGKTTVGRWISQNVNMKYIDTDDYIEAGQNMTIKDIFANYGEEFFRDLETKALEELCEGCSQTVISVGGGMPVRDINRKLMKKLGTVVYLKAAEEELARRLDGDDKRPMLAGQDLRKRIHELIMQREDAYLDASDVVINTMGMSMNGIYNAIEDYINDGGR</sequence>
<feature type="binding site" evidence="7">
    <location>
        <position position="18"/>
    </location>
    <ligand>
        <name>Mg(2+)</name>
        <dbReference type="ChEBI" id="CHEBI:18420"/>
    </ligand>
</feature>
<evidence type="ECO:0000256" key="2">
    <source>
        <dbReference type="ARBA" id="ARBA00022679"/>
    </source>
</evidence>
<dbReference type="Gene3D" id="3.40.50.300">
    <property type="entry name" value="P-loop containing nucleotide triphosphate hydrolases"/>
    <property type="match status" value="1"/>
</dbReference>
<accession>B7APX7</accession>
<proteinExistence type="inferred from homology"/>
<keyword evidence="4 7" id="KW-0418">Kinase</keyword>
<keyword evidence="7" id="KW-0479">Metal-binding</keyword>